<gene>
    <name evidence="9" type="ORF">FisN_18Hh063</name>
</gene>
<evidence type="ECO:0000313" key="10">
    <source>
        <dbReference type="Proteomes" id="UP000198406"/>
    </source>
</evidence>
<evidence type="ECO:0000313" key="9">
    <source>
        <dbReference type="EMBL" id="GAX17860.1"/>
    </source>
</evidence>
<name>A0A1Z5JUZ0_FISSO</name>
<dbReference type="GO" id="GO:0005886">
    <property type="term" value="C:plasma membrane"/>
    <property type="evidence" value="ECO:0007669"/>
    <property type="project" value="UniProtKB-SubCell"/>
</dbReference>
<dbReference type="PANTHER" id="PTHR33281:SF19">
    <property type="entry name" value="VOLTAGE-DEPENDENT ANION CHANNEL-FORMING PROTEIN YNEE"/>
    <property type="match status" value="1"/>
</dbReference>
<evidence type="ECO:0000256" key="2">
    <source>
        <dbReference type="ARBA" id="ARBA00022448"/>
    </source>
</evidence>
<dbReference type="PANTHER" id="PTHR33281">
    <property type="entry name" value="UPF0187 PROTEIN YNEE"/>
    <property type="match status" value="1"/>
</dbReference>
<organism evidence="9 10">
    <name type="scientific">Fistulifera solaris</name>
    <name type="common">Oleaginous diatom</name>
    <dbReference type="NCBI Taxonomy" id="1519565"/>
    <lineage>
        <taxon>Eukaryota</taxon>
        <taxon>Sar</taxon>
        <taxon>Stramenopiles</taxon>
        <taxon>Ochrophyta</taxon>
        <taxon>Bacillariophyta</taxon>
        <taxon>Bacillariophyceae</taxon>
        <taxon>Bacillariophycidae</taxon>
        <taxon>Naviculales</taxon>
        <taxon>Naviculaceae</taxon>
        <taxon>Fistulifera</taxon>
    </lineage>
</organism>
<dbReference type="AlphaFoldDB" id="A0A1Z5JUZ0"/>
<feature type="transmembrane region" description="Helical" evidence="8">
    <location>
        <begin position="177"/>
        <end position="199"/>
    </location>
</feature>
<dbReference type="EMBL" id="BDSP01000123">
    <property type="protein sequence ID" value="GAX17860.1"/>
    <property type="molecule type" value="Genomic_DNA"/>
</dbReference>
<evidence type="ECO:0000256" key="5">
    <source>
        <dbReference type="ARBA" id="ARBA00022989"/>
    </source>
</evidence>
<protein>
    <submittedName>
        <fullName evidence="9">Uncharacterized protein</fullName>
    </submittedName>
</protein>
<dbReference type="GO" id="GO:0005254">
    <property type="term" value="F:chloride channel activity"/>
    <property type="evidence" value="ECO:0007669"/>
    <property type="project" value="InterPro"/>
</dbReference>
<comment type="caution">
    <text evidence="9">The sequence shown here is derived from an EMBL/GenBank/DDBJ whole genome shotgun (WGS) entry which is preliminary data.</text>
</comment>
<evidence type="ECO:0000256" key="6">
    <source>
        <dbReference type="ARBA" id="ARBA00023065"/>
    </source>
</evidence>
<evidence type="ECO:0000256" key="1">
    <source>
        <dbReference type="ARBA" id="ARBA00004651"/>
    </source>
</evidence>
<evidence type="ECO:0000256" key="7">
    <source>
        <dbReference type="ARBA" id="ARBA00023136"/>
    </source>
</evidence>
<evidence type="ECO:0000256" key="4">
    <source>
        <dbReference type="ARBA" id="ARBA00022692"/>
    </source>
</evidence>
<dbReference type="InParanoid" id="A0A1Z5JUZ0"/>
<dbReference type="Pfam" id="PF25539">
    <property type="entry name" value="Bestrophin_2"/>
    <property type="match status" value="1"/>
</dbReference>
<evidence type="ECO:0000256" key="3">
    <source>
        <dbReference type="ARBA" id="ARBA00022475"/>
    </source>
</evidence>
<evidence type="ECO:0000256" key="8">
    <source>
        <dbReference type="SAM" id="Phobius"/>
    </source>
</evidence>
<dbReference type="OrthoDB" id="1368at2759"/>
<keyword evidence="10" id="KW-1185">Reference proteome</keyword>
<dbReference type="Proteomes" id="UP000198406">
    <property type="component" value="Unassembled WGS sequence"/>
</dbReference>
<keyword evidence="4 8" id="KW-0812">Transmembrane</keyword>
<keyword evidence="5 8" id="KW-1133">Transmembrane helix</keyword>
<accession>A0A1Z5JUZ0</accession>
<comment type="subcellular location">
    <subcellularLocation>
        <location evidence="1">Cell membrane</location>
        <topology evidence="1">Multi-pass membrane protein</topology>
    </subcellularLocation>
</comment>
<sequence length="430" mass="47806">MLRIVHYVTTKTMGSGYLTLWLAIQWLSSVRCYAPTTRLHPILTERNLRYRRFSVDGPTSLDSENTSTFVKPSKQQLLENLARDFARLAEARPPTPSADDSMSPVLVSAGSSYTRLWTHSTWQSHSRPPHIRYARHVLRWWSSSTARVILPAVLIATAYATVLCVLCRRFGWTGTVLAGIGSTSVLSILSAPLALLLTLRANASMTRLLESRLQMGRMVLHARGLANILKIYLFDSNPYACTLAIRHMAAFPWVIKVTLRGENPDRSLEVLKIMLGESSEDYKWAVAQNKLPVALTSRLRQLCSVALHQSPFVDAGVALMIEERIRELETVYGACQRIFTSPIPPTYSRHLSRVLTTWLLVTPMSLIASGLPTITVALTTTLGAYVLIGIDEVGMEIENAFALLPLQQLCGSAQNDIRDAFLTEMPTVGL</sequence>
<keyword evidence="6" id="KW-0406">Ion transport</keyword>
<reference evidence="9 10" key="1">
    <citation type="journal article" date="2015" name="Plant Cell">
        <title>Oil accumulation by the oleaginous diatom Fistulifera solaris as revealed by the genome and transcriptome.</title>
        <authorList>
            <person name="Tanaka T."/>
            <person name="Maeda Y."/>
            <person name="Veluchamy A."/>
            <person name="Tanaka M."/>
            <person name="Abida H."/>
            <person name="Marechal E."/>
            <person name="Bowler C."/>
            <person name="Muto M."/>
            <person name="Sunaga Y."/>
            <person name="Tanaka M."/>
            <person name="Yoshino T."/>
            <person name="Taniguchi T."/>
            <person name="Fukuda Y."/>
            <person name="Nemoto M."/>
            <person name="Matsumoto M."/>
            <person name="Wong P.S."/>
            <person name="Aburatani S."/>
            <person name="Fujibuchi W."/>
        </authorList>
    </citation>
    <scope>NUCLEOTIDE SEQUENCE [LARGE SCALE GENOMIC DNA]</scope>
    <source>
        <strain evidence="9 10">JPCC DA0580</strain>
    </source>
</reference>
<feature type="transmembrane region" description="Helical" evidence="8">
    <location>
        <begin position="148"/>
        <end position="171"/>
    </location>
</feature>
<keyword evidence="3" id="KW-1003">Cell membrane</keyword>
<keyword evidence="7 8" id="KW-0472">Membrane</keyword>
<proteinExistence type="predicted"/>
<dbReference type="InterPro" id="IPR044669">
    <property type="entry name" value="YneE/VCCN1/2-like"/>
</dbReference>
<keyword evidence="2" id="KW-0813">Transport</keyword>